<evidence type="ECO:0000313" key="1">
    <source>
        <dbReference type="EMBL" id="UOG77107.1"/>
    </source>
</evidence>
<sequence length="69" mass="8214">MVITADTFCRLPLPEQISTVLRQGTFLTLRYEETYAVTHYLLNGFFADLYYNQQAPWPERIQVLDDQLW</sequence>
<name>A0ABY4D426_9BACT</name>
<proteinExistence type="predicted"/>
<keyword evidence="2" id="KW-1185">Reference proteome</keyword>
<dbReference type="RefSeq" id="WP_243802599.1">
    <property type="nucleotide sequence ID" value="NZ_CP094669.1"/>
</dbReference>
<gene>
    <name evidence="1" type="ORF">MTX78_11005</name>
</gene>
<accession>A0ABY4D426</accession>
<organism evidence="1 2">
    <name type="scientific">Hymenobacter tibetensis</name>
    <dbReference type="NCBI Taxonomy" id="497967"/>
    <lineage>
        <taxon>Bacteria</taxon>
        <taxon>Pseudomonadati</taxon>
        <taxon>Bacteroidota</taxon>
        <taxon>Cytophagia</taxon>
        <taxon>Cytophagales</taxon>
        <taxon>Hymenobacteraceae</taxon>
        <taxon>Hymenobacter</taxon>
    </lineage>
</organism>
<reference evidence="1 2" key="1">
    <citation type="submission" date="2022-03" db="EMBL/GenBank/DDBJ databases">
        <title>Hymenobactersp. isolated from the air.</title>
        <authorList>
            <person name="Won M."/>
            <person name="Kwon S.-W."/>
        </authorList>
    </citation>
    <scope>NUCLEOTIDE SEQUENCE [LARGE SCALE GENOMIC DNA]</scope>
    <source>
        <strain evidence="1 2">KACC 21982</strain>
    </source>
</reference>
<protein>
    <submittedName>
        <fullName evidence="1">Uncharacterized protein</fullName>
    </submittedName>
</protein>
<dbReference type="Proteomes" id="UP000831113">
    <property type="component" value="Chromosome"/>
</dbReference>
<dbReference type="EMBL" id="CP094669">
    <property type="protein sequence ID" value="UOG77107.1"/>
    <property type="molecule type" value="Genomic_DNA"/>
</dbReference>
<evidence type="ECO:0000313" key="2">
    <source>
        <dbReference type="Proteomes" id="UP000831113"/>
    </source>
</evidence>